<dbReference type="Pfam" id="PF03167">
    <property type="entry name" value="UDG"/>
    <property type="match status" value="1"/>
</dbReference>
<dbReference type="STRING" id="1560345.AWL63_11785"/>
<dbReference type="InterPro" id="IPR026353">
    <property type="entry name" value="Hypoxan-DNA_Glyclase"/>
</dbReference>
<reference evidence="2 3" key="1">
    <citation type="submission" date="2016-01" db="EMBL/GenBank/DDBJ databases">
        <title>Complete genome and mega plasmid sequence of Sphingomonas panacis DCY99 elicits systemic resistance in rice to Xanthomonas oryzae.</title>
        <authorList>
            <person name="Kim Y.J."/>
            <person name="Yang D.C."/>
            <person name="Sing P."/>
        </authorList>
    </citation>
    <scope>NUCLEOTIDE SEQUENCE [LARGE SCALE GENOMIC DNA]</scope>
    <source>
        <strain evidence="2 3">DCY99</strain>
    </source>
</reference>
<dbReference type="CDD" id="cd10032">
    <property type="entry name" value="UDG-F6_HDG"/>
    <property type="match status" value="1"/>
</dbReference>
<organism evidence="2 3">
    <name type="scientific">Sphingomonas panacis</name>
    <dbReference type="NCBI Taxonomy" id="1560345"/>
    <lineage>
        <taxon>Bacteria</taxon>
        <taxon>Pseudomonadati</taxon>
        <taxon>Pseudomonadota</taxon>
        <taxon>Alphaproteobacteria</taxon>
        <taxon>Sphingomonadales</taxon>
        <taxon>Sphingomonadaceae</taxon>
        <taxon>Sphingomonas</taxon>
    </lineage>
</organism>
<dbReference type="EMBL" id="CP014168">
    <property type="protein sequence ID" value="AOH86720.1"/>
    <property type="molecule type" value="Genomic_DNA"/>
</dbReference>
<sequence>MAFKQSFPPVVDPRVRVLVLGSLPGEQSLAAQRYYANPQNQFWRLMSGVVDEDLVPLDYDARLARLLASRVGLWDVVASAQRTGSTDAALRDISANDLAALVATLPDLRAIGFNGGASYKHGLRQLGPAASQYAIHPLPSSSGMHTVGLDAKRPAWRELARYLDV</sequence>
<dbReference type="NCBIfam" id="TIGR04274">
    <property type="entry name" value="hypoxanDNAglyco"/>
    <property type="match status" value="1"/>
</dbReference>
<dbReference type="InterPro" id="IPR036895">
    <property type="entry name" value="Uracil-DNA_glycosylase-like_sf"/>
</dbReference>
<accession>A0A1B3ZH04</accession>
<evidence type="ECO:0000313" key="3">
    <source>
        <dbReference type="Proteomes" id="UP000094256"/>
    </source>
</evidence>
<dbReference type="Gene3D" id="3.40.470.10">
    <property type="entry name" value="Uracil-DNA glycosylase-like domain"/>
    <property type="match status" value="1"/>
</dbReference>
<evidence type="ECO:0000259" key="1">
    <source>
        <dbReference type="SMART" id="SM00986"/>
    </source>
</evidence>
<proteinExistence type="predicted"/>
<dbReference type="SMART" id="SM00986">
    <property type="entry name" value="UDG"/>
    <property type="match status" value="1"/>
</dbReference>
<gene>
    <name evidence="2" type="ORF">AWL63_11785</name>
</gene>
<evidence type="ECO:0000313" key="2">
    <source>
        <dbReference type="EMBL" id="AOH86720.1"/>
    </source>
</evidence>
<dbReference type="Proteomes" id="UP000094256">
    <property type="component" value="Chromosome"/>
</dbReference>
<dbReference type="InterPro" id="IPR005122">
    <property type="entry name" value="Uracil-DNA_glycosylase-like"/>
</dbReference>
<dbReference type="SUPFAM" id="SSF52141">
    <property type="entry name" value="Uracil-DNA glycosylase-like"/>
    <property type="match status" value="1"/>
</dbReference>
<feature type="domain" description="Uracil-DNA glycosylase-like" evidence="1">
    <location>
        <begin position="8"/>
        <end position="160"/>
    </location>
</feature>
<dbReference type="AlphaFoldDB" id="A0A1B3ZH04"/>
<dbReference type="KEGG" id="span:AWL63_11785"/>
<name>A0A1B3ZH04_9SPHN</name>
<protein>
    <submittedName>
        <fullName evidence="2">DNA-deoxyinosine glycosylase</fullName>
    </submittedName>
</protein>
<keyword evidence="3" id="KW-1185">Reference proteome</keyword>
<dbReference type="SMART" id="SM00987">
    <property type="entry name" value="UreE_C"/>
    <property type="match status" value="1"/>
</dbReference>